<evidence type="ECO:0000256" key="6">
    <source>
        <dbReference type="ARBA" id="ARBA00023015"/>
    </source>
</evidence>
<feature type="transmembrane region" description="Helical" evidence="12">
    <location>
        <begin position="217"/>
        <end position="238"/>
    </location>
</feature>
<feature type="transmembrane region" description="Helical" evidence="12">
    <location>
        <begin position="406"/>
        <end position="426"/>
    </location>
</feature>
<feature type="transmembrane region" description="Helical" evidence="12">
    <location>
        <begin position="316"/>
        <end position="337"/>
    </location>
</feature>
<comment type="caution">
    <text evidence="13">The sequence shown here is derived from an EMBL/GenBank/DDBJ whole genome shotgun (WGS) entry which is preliminary data.</text>
</comment>
<feature type="transmembrane region" description="Helical" evidence="12">
    <location>
        <begin position="349"/>
        <end position="372"/>
    </location>
</feature>
<protein>
    <recommendedName>
        <fullName evidence="15">Plastidal glycolate/glycerate translocator 1, chloroplastic</fullName>
    </recommendedName>
</protein>
<keyword evidence="9" id="KW-0804">Transcription</keyword>
<dbReference type="SMART" id="SM01226">
    <property type="entry name" value="GAGA_bind"/>
    <property type="match status" value="1"/>
</dbReference>
<dbReference type="PANTHER" id="PTHR30249">
    <property type="entry name" value="PUTATIVE SEROTONIN TRANSPORTER"/>
    <property type="match status" value="1"/>
</dbReference>
<organism evidence="13 14">
    <name type="scientific">Escallonia rubra</name>
    <dbReference type="NCBI Taxonomy" id="112253"/>
    <lineage>
        <taxon>Eukaryota</taxon>
        <taxon>Viridiplantae</taxon>
        <taxon>Streptophyta</taxon>
        <taxon>Embryophyta</taxon>
        <taxon>Tracheophyta</taxon>
        <taxon>Spermatophyta</taxon>
        <taxon>Magnoliopsida</taxon>
        <taxon>eudicotyledons</taxon>
        <taxon>Gunneridae</taxon>
        <taxon>Pentapetalae</taxon>
        <taxon>asterids</taxon>
        <taxon>campanulids</taxon>
        <taxon>Escalloniales</taxon>
        <taxon>Escalloniaceae</taxon>
        <taxon>Escallonia</taxon>
    </lineage>
</organism>
<dbReference type="Pfam" id="PF04172">
    <property type="entry name" value="LrgB"/>
    <property type="match status" value="1"/>
</dbReference>
<dbReference type="PANTHER" id="PTHR30249:SF0">
    <property type="entry name" value="PLASTIDAL GLYCOLATE_GLYCERATE TRANSLOCATOR 1, CHLOROPLASTIC"/>
    <property type="match status" value="1"/>
</dbReference>
<feature type="transmembrane region" description="Helical" evidence="12">
    <location>
        <begin position="169"/>
        <end position="196"/>
    </location>
</feature>
<keyword evidence="5 12" id="KW-1133">Transmembrane helix</keyword>
<feature type="compositionally biased region" description="Basic residues" evidence="11">
    <location>
        <begin position="520"/>
        <end position="536"/>
    </location>
</feature>
<keyword evidence="4 12" id="KW-0812">Transmembrane</keyword>
<dbReference type="AlphaFoldDB" id="A0AA88UU77"/>
<feature type="transmembrane region" description="Helical" evidence="12">
    <location>
        <begin position="71"/>
        <end position="90"/>
    </location>
</feature>
<keyword evidence="10" id="KW-0539">Nucleus</keyword>
<accession>A0AA88UU77</accession>
<evidence type="ECO:0008006" key="15">
    <source>
        <dbReference type="Google" id="ProtNLM"/>
    </source>
</evidence>
<dbReference type="InterPro" id="IPR007300">
    <property type="entry name" value="CidB/LrgB"/>
</dbReference>
<keyword evidence="14" id="KW-1185">Reference proteome</keyword>
<evidence type="ECO:0000256" key="10">
    <source>
        <dbReference type="ARBA" id="ARBA00023242"/>
    </source>
</evidence>
<evidence type="ECO:0000256" key="11">
    <source>
        <dbReference type="SAM" id="MobiDB-lite"/>
    </source>
</evidence>
<evidence type="ECO:0000256" key="4">
    <source>
        <dbReference type="ARBA" id="ARBA00022692"/>
    </source>
</evidence>
<evidence type="ECO:0000256" key="1">
    <source>
        <dbReference type="ARBA" id="ARBA00004123"/>
    </source>
</evidence>
<feature type="transmembrane region" description="Helical" evidence="12">
    <location>
        <begin position="102"/>
        <end position="122"/>
    </location>
</feature>
<keyword evidence="7" id="KW-0238">DNA-binding</keyword>
<sequence length="656" mass="70058">MAAPSAIPRNFSFCLSKPISKHHHSRTFKSYSGTRAKISVVPLNGGTIMHGRRNFHDPSLPIRVLGHSSKFLQVFGVMHLIVSLGIILAMDKYLKKAFVAAAIKFPSALFGMFCIFSILVILDSTVPAAATSLMNFFEPALMFIQRWLPLFYVPSLVVLPLAIQDVPAASAIKICFIVVVGWLASLAVAGYTAIAVRKMVKTEMIPAEPMSKPSPFSSLEVWAWSGIFVISFVSAVLYPTVLGTNARTCLPFLLASTVLGYMVGSGLPAAVKKVFHPIICCTLAADLAALAFAYLSKSGINPVLGYYLTKASSNPGAGDILMGFLGSVIISFAFSMFKQRKLVKRHAAEIFTSVIISALFSLYSTALIGRLVGLEPTLTVSILPRCITVALALSIVSFFEGANTSLTAAVVVLTGLVGANFVQAMLDKLRFQDPVARGIATASSAHGLGTAALSAKEPEALPFCAIAYALTGIFGSLATQMNPQPGFAAIPIRSVAPTAEQAKREKSSKSSKQSFPKVLTPKKTKKSSSTSKKAKAQTKPGANIERKNPNVVFNEANLDVSGVPPPFCGCTGVARGCYKWGSGGWQSSCCNSRISEYPLPVSSSKPGARIAGRKMSNGAYMKLLYRLAAEGLDLSRPVDLKDHWAKHGTNKFVTIK</sequence>
<comment type="subcellular location">
    <subcellularLocation>
        <location evidence="2">Membrane</location>
        <topology evidence="2">Multi-pass membrane protein</topology>
    </subcellularLocation>
    <subcellularLocation>
        <location evidence="1">Nucleus</location>
    </subcellularLocation>
</comment>
<evidence type="ECO:0000256" key="5">
    <source>
        <dbReference type="ARBA" id="ARBA00022989"/>
    </source>
</evidence>
<comment type="similarity">
    <text evidence="3">Belongs to the BBR/BPC family.</text>
</comment>
<feature type="transmembrane region" description="Helical" evidence="12">
    <location>
        <begin position="143"/>
        <end position="163"/>
    </location>
</feature>
<keyword evidence="8 12" id="KW-0472">Membrane</keyword>
<proteinExistence type="inferred from homology"/>
<name>A0AA88UU77_9ASTE</name>
<dbReference type="Pfam" id="PF06217">
    <property type="entry name" value="GAGA_bind"/>
    <property type="match status" value="1"/>
</dbReference>
<dbReference type="GO" id="GO:0016020">
    <property type="term" value="C:membrane"/>
    <property type="evidence" value="ECO:0007669"/>
    <property type="project" value="UniProtKB-SubCell"/>
</dbReference>
<evidence type="ECO:0000313" key="14">
    <source>
        <dbReference type="Proteomes" id="UP001187471"/>
    </source>
</evidence>
<dbReference type="Proteomes" id="UP001187471">
    <property type="component" value="Unassembled WGS sequence"/>
</dbReference>
<dbReference type="InterPro" id="IPR010409">
    <property type="entry name" value="GAGA-bd_tscrpt_act"/>
</dbReference>
<dbReference type="EMBL" id="JAVXUO010000142">
    <property type="protein sequence ID" value="KAK2995041.1"/>
    <property type="molecule type" value="Genomic_DNA"/>
</dbReference>
<evidence type="ECO:0000256" key="2">
    <source>
        <dbReference type="ARBA" id="ARBA00004141"/>
    </source>
</evidence>
<gene>
    <name evidence="13" type="ORF">RJ640_024484</name>
</gene>
<dbReference type="GO" id="GO:0005634">
    <property type="term" value="C:nucleus"/>
    <property type="evidence" value="ECO:0007669"/>
    <property type="project" value="UniProtKB-SubCell"/>
</dbReference>
<evidence type="ECO:0000256" key="3">
    <source>
        <dbReference type="ARBA" id="ARBA00007911"/>
    </source>
</evidence>
<evidence type="ECO:0000256" key="8">
    <source>
        <dbReference type="ARBA" id="ARBA00023136"/>
    </source>
</evidence>
<dbReference type="GO" id="GO:0003677">
    <property type="term" value="F:DNA binding"/>
    <property type="evidence" value="ECO:0007669"/>
    <property type="project" value="UniProtKB-KW"/>
</dbReference>
<feature type="transmembrane region" description="Helical" evidence="12">
    <location>
        <begin position="250"/>
        <end position="271"/>
    </location>
</feature>
<feature type="region of interest" description="Disordered" evidence="11">
    <location>
        <begin position="498"/>
        <end position="548"/>
    </location>
</feature>
<reference evidence="13" key="1">
    <citation type="submission" date="2022-12" db="EMBL/GenBank/DDBJ databases">
        <title>Draft genome assemblies for two species of Escallonia (Escalloniales).</title>
        <authorList>
            <person name="Chanderbali A."/>
            <person name="Dervinis C."/>
            <person name="Anghel I."/>
            <person name="Soltis D."/>
            <person name="Soltis P."/>
            <person name="Zapata F."/>
        </authorList>
    </citation>
    <scope>NUCLEOTIDE SEQUENCE</scope>
    <source>
        <strain evidence="13">UCBG92.1500</strain>
        <tissue evidence="13">Leaf</tissue>
    </source>
</reference>
<evidence type="ECO:0000256" key="7">
    <source>
        <dbReference type="ARBA" id="ARBA00023125"/>
    </source>
</evidence>
<evidence type="ECO:0000256" key="12">
    <source>
        <dbReference type="SAM" id="Phobius"/>
    </source>
</evidence>
<feature type="transmembrane region" description="Helical" evidence="12">
    <location>
        <begin position="378"/>
        <end position="399"/>
    </location>
</feature>
<keyword evidence="6" id="KW-0805">Transcription regulation</keyword>
<evidence type="ECO:0000313" key="13">
    <source>
        <dbReference type="EMBL" id="KAK2995041.1"/>
    </source>
</evidence>
<evidence type="ECO:0000256" key="9">
    <source>
        <dbReference type="ARBA" id="ARBA00023163"/>
    </source>
</evidence>